<reference evidence="7 8" key="1">
    <citation type="submission" date="2018-08" db="EMBL/GenBank/DDBJ databases">
        <title>Genomic investigation of the strawberry pathogen Phytophthora fragariae indicates pathogenicity is determined by transcriptional variation in three key races.</title>
        <authorList>
            <person name="Adams T.M."/>
            <person name="Armitage A.D."/>
            <person name="Sobczyk M.K."/>
            <person name="Bates H.J."/>
            <person name="Dunwell J.M."/>
            <person name="Nellist C.F."/>
            <person name="Harrison R.J."/>
        </authorList>
    </citation>
    <scope>NUCLEOTIDE SEQUENCE [LARGE SCALE GENOMIC DNA]</scope>
    <source>
        <strain evidence="6 7">A4</strain>
        <strain evidence="5 10">BC-23</strain>
        <strain evidence="4 8">NOV-5</strain>
        <strain evidence="3 11">ONT-3</strain>
        <strain evidence="2 9">SCRP245</strain>
    </source>
</reference>
<proteinExistence type="predicted"/>
<dbReference type="Proteomes" id="UP000440732">
    <property type="component" value="Unassembled WGS sequence"/>
</dbReference>
<evidence type="ECO:0000313" key="2">
    <source>
        <dbReference type="EMBL" id="KAE8999050.1"/>
    </source>
</evidence>
<evidence type="ECO:0000313" key="9">
    <source>
        <dbReference type="Proteomes" id="UP000460718"/>
    </source>
</evidence>
<sequence length="284" mass="30204">MGAALRVSNGQFQKTVCGKRGYNAVVKAQRQIEAAPSSKKRIPWHNDGPNASVSSLSVLIKWMTDGNNYNRCKGGDGQCGETKQTLASEVVAAIAASGVKTARSPKYVMNKILGLESSLRSASDWLNNTGQGVHNEAGIRAAILHRCPTYFELQPIMDDSPSTHPLLLNTQPGFTYSYNGSESASSGDDEDNDSAERNLERAPQNAQTDSLSSANVSTTPSLVSSKSGRAATSNLRQQPGKRGGGTLTTIVGGESRAKNSRNSLADTAILVALKEDQLAHQKEI</sequence>
<name>A0A6A4CSD2_9STRA</name>
<evidence type="ECO:0000313" key="5">
    <source>
        <dbReference type="EMBL" id="KAE9215071.1"/>
    </source>
</evidence>
<dbReference type="PANTHER" id="PTHR33324:SF2">
    <property type="entry name" value="MYB_SANT-LIKE DNA-BINDING DOMAIN-CONTAINING PROTEIN"/>
    <property type="match status" value="1"/>
</dbReference>
<dbReference type="AlphaFoldDB" id="A0A6A4CSD2"/>
<feature type="region of interest" description="Disordered" evidence="1">
    <location>
        <begin position="162"/>
        <end position="264"/>
    </location>
</feature>
<dbReference type="EMBL" id="QXFW01000971">
    <property type="protein sequence ID" value="KAE8999050.1"/>
    <property type="molecule type" value="Genomic_DNA"/>
</dbReference>
<dbReference type="Proteomes" id="UP000460718">
    <property type="component" value="Unassembled WGS sequence"/>
</dbReference>
<dbReference type="EMBL" id="QXGC01000967">
    <property type="protein sequence ID" value="KAE9215071.1"/>
    <property type="molecule type" value="Genomic_DNA"/>
</dbReference>
<dbReference type="EMBL" id="QXGE01001195">
    <property type="protein sequence ID" value="KAE9296236.1"/>
    <property type="molecule type" value="Genomic_DNA"/>
</dbReference>
<evidence type="ECO:0000313" key="10">
    <source>
        <dbReference type="Proteomes" id="UP000476176"/>
    </source>
</evidence>
<dbReference type="Proteomes" id="UP000476176">
    <property type="component" value="Unassembled WGS sequence"/>
</dbReference>
<evidence type="ECO:0000313" key="11">
    <source>
        <dbReference type="Proteomes" id="UP000488956"/>
    </source>
</evidence>
<feature type="compositionally biased region" description="Polar residues" evidence="1">
    <location>
        <begin position="162"/>
        <end position="178"/>
    </location>
</feature>
<protein>
    <submittedName>
        <fullName evidence="6">Uncharacterized protein</fullName>
    </submittedName>
</protein>
<dbReference type="PANTHER" id="PTHR33324">
    <property type="entry name" value="EXPRESSED PROTEIN"/>
    <property type="match status" value="1"/>
</dbReference>
<evidence type="ECO:0000313" key="3">
    <source>
        <dbReference type="EMBL" id="KAE9066838.1"/>
    </source>
</evidence>
<evidence type="ECO:0000313" key="7">
    <source>
        <dbReference type="Proteomes" id="UP000437068"/>
    </source>
</evidence>
<dbReference type="Proteomes" id="UP000437068">
    <property type="component" value="Unassembled WGS sequence"/>
</dbReference>
<accession>A0A6A4CSD2</accession>
<gene>
    <name evidence="6" type="ORF">PF001_g16958</name>
    <name evidence="5" type="ORF">PF004_g14865</name>
    <name evidence="4" type="ORF">PF006_g16713</name>
    <name evidence="3" type="ORF">PF010_g27708</name>
    <name evidence="2" type="ORF">PF011_g14790</name>
</gene>
<evidence type="ECO:0000313" key="8">
    <source>
        <dbReference type="Proteomes" id="UP000440732"/>
    </source>
</evidence>
<evidence type="ECO:0000256" key="1">
    <source>
        <dbReference type="SAM" id="MobiDB-lite"/>
    </source>
</evidence>
<dbReference type="Proteomes" id="UP000488956">
    <property type="component" value="Unassembled WGS sequence"/>
</dbReference>
<evidence type="ECO:0000313" key="4">
    <source>
        <dbReference type="EMBL" id="KAE9126503.1"/>
    </source>
</evidence>
<dbReference type="EMBL" id="QXFX01003832">
    <property type="protein sequence ID" value="KAE9066838.1"/>
    <property type="molecule type" value="Genomic_DNA"/>
</dbReference>
<comment type="caution">
    <text evidence="6">The sequence shown here is derived from an EMBL/GenBank/DDBJ whole genome shotgun (WGS) entry which is preliminary data.</text>
</comment>
<evidence type="ECO:0000313" key="6">
    <source>
        <dbReference type="EMBL" id="KAE9296236.1"/>
    </source>
</evidence>
<dbReference type="EMBL" id="QXGA01001182">
    <property type="protein sequence ID" value="KAE9126503.1"/>
    <property type="molecule type" value="Genomic_DNA"/>
</dbReference>
<feature type="compositionally biased region" description="Polar residues" evidence="1">
    <location>
        <begin position="204"/>
        <end position="237"/>
    </location>
</feature>
<organism evidence="6 7">
    <name type="scientific">Phytophthora fragariae</name>
    <dbReference type="NCBI Taxonomy" id="53985"/>
    <lineage>
        <taxon>Eukaryota</taxon>
        <taxon>Sar</taxon>
        <taxon>Stramenopiles</taxon>
        <taxon>Oomycota</taxon>
        <taxon>Peronosporomycetes</taxon>
        <taxon>Peronosporales</taxon>
        <taxon>Peronosporaceae</taxon>
        <taxon>Phytophthora</taxon>
    </lineage>
</organism>